<evidence type="ECO:0000259" key="6">
    <source>
        <dbReference type="Pfam" id="PF02826"/>
    </source>
</evidence>
<protein>
    <submittedName>
        <fullName evidence="7">D-glycerate dehydrogenase</fullName>
    </submittedName>
</protein>
<proteinExistence type="inferred from homology"/>
<feature type="domain" description="D-isomer specific 2-hydroxyacid dehydrogenase NAD-binding" evidence="6">
    <location>
        <begin position="130"/>
        <end position="309"/>
    </location>
</feature>
<dbReference type="PROSITE" id="PS00065">
    <property type="entry name" value="D_2_HYDROXYACID_DH_1"/>
    <property type="match status" value="1"/>
</dbReference>
<keyword evidence="2 3" id="KW-0560">Oxidoreductase</keyword>
<reference evidence="7" key="1">
    <citation type="journal article" date="2014" name="Int. J. Syst. Evol. Microbiol.">
        <title>Complete genome of a new Firmicutes species belonging to the dominant human colonic microbiota ('Ruminococcus bicirculans') reveals two chromosomes and a selective capacity to utilize plant glucans.</title>
        <authorList>
            <consortium name="NISC Comparative Sequencing Program"/>
            <person name="Wegmann U."/>
            <person name="Louis P."/>
            <person name="Goesmann A."/>
            <person name="Henrissat B."/>
            <person name="Duncan S.H."/>
            <person name="Flint H.J."/>
        </authorList>
    </citation>
    <scope>NUCLEOTIDE SEQUENCE</scope>
    <source>
        <strain evidence="7">NBRC 108219</strain>
    </source>
</reference>
<feature type="domain" description="D-isomer specific 2-hydroxyacid dehydrogenase catalytic" evidence="5">
    <location>
        <begin position="25"/>
        <end position="340"/>
    </location>
</feature>
<dbReference type="InterPro" id="IPR050223">
    <property type="entry name" value="D-isomer_2-hydroxyacid_DH"/>
</dbReference>
<dbReference type="PANTHER" id="PTHR10996:SF283">
    <property type="entry name" value="GLYOXYLATE_HYDROXYPYRUVATE REDUCTASE B"/>
    <property type="match status" value="1"/>
</dbReference>
<feature type="region of interest" description="Disordered" evidence="4">
    <location>
        <begin position="1"/>
        <end position="23"/>
    </location>
</feature>
<dbReference type="SUPFAM" id="SSF52283">
    <property type="entry name" value="Formate/glycerate dehydrogenase catalytic domain-like"/>
    <property type="match status" value="1"/>
</dbReference>
<evidence type="ECO:0000259" key="5">
    <source>
        <dbReference type="Pfam" id="PF00389"/>
    </source>
</evidence>
<dbReference type="PANTHER" id="PTHR10996">
    <property type="entry name" value="2-HYDROXYACID DEHYDROGENASE-RELATED"/>
    <property type="match status" value="1"/>
</dbReference>
<dbReference type="EMBL" id="BSNK01000002">
    <property type="protein sequence ID" value="GLQ24300.1"/>
    <property type="molecule type" value="Genomic_DNA"/>
</dbReference>
<dbReference type="SUPFAM" id="SSF51735">
    <property type="entry name" value="NAD(P)-binding Rossmann-fold domains"/>
    <property type="match status" value="1"/>
</dbReference>
<dbReference type="InterPro" id="IPR006140">
    <property type="entry name" value="D-isomer_DH_NAD-bd"/>
</dbReference>
<evidence type="ECO:0000256" key="3">
    <source>
        <dbReference type="RuleBase" id="RU003719"/>
    </source>
</evidence>
<name>A0ABQ5VA09_9PROT</name>
<dbReference type="InterPro" id="IPR029752">
    <property type="entry name" value="D-isomer_DH_CS1"/>
</dbReference>
<keyword evidence="8" id="KW-1185">Reference proteome</keyword>
<accession>A0ABQ5VA09</accession>
<dbReference type="InterPro" id="IPR029753">
    <property type="entry name" value="D-isomer_DH_CS"/>
</dbReference>
<evidence type="ECO:0000313" key="8">
    <source>
        <dbReference type="Proteomes" id="UP001161391"/>
    </source>
</evidence>
<dbReference type="InterPro" id="IPR006139">
    <property type="entry name" value="D-isomer_2_OHA_DH_cat_dom"/>
</dbReference>
<sequence>MIAPQETMPKSQTDPGQTESTRPRVVVTRRLPDQVEARMTELFDVVLRTDDAPMSHTDLKAAIADCDVFVPTVTDIIDADIIAAAPQRLRLIANFGAGTDHIDVAAAHARGMTVTNTPGVLTEDTADLAMGLILAVPRRLVEGDRRLRAGEFTGWSPTHMLGHRVRGKRLGILGMGRIGSAVARRAHAFGLSVHYHNRQRVPDTMERALDARWHDTLEDMLTDIDILSINAPLTPSTRHLIDGRTLALMKPDSYLVNTSRGEIVDEVALADALAHGRLAGAGLDVYENEPKPHSALLGLENVILAPHIGSATHESRREMGEKVLINIRAHMDNHACPDRVLPPGTRLSLAS</sequence>
<dbReference type="Proteomes" id="UP001161391">
    <property type="component" value="Unassembled WGS sequence"/>
</dbReference>
<comment type="caution">
    <text evidence="7">The sequence shown here is derived from an EMBL/GenBank/DDBJ whole genome shotgun (WGS) entry which is preliminary data.</text>
</comment>
<evidence type="ECO:0000313" key="7">
    <source>
        <dbReference type="EMBL" id="GLQ24300.1"/>
    </source>
</evidence>
<evidence type="ECO:0000256" key="2">
    <source>
        <dbReference type="ARBA" id="ARBA00023002"/>
    </source>
</evidence>
<dbReference type="Pfam" id="PF02826">
    <property type="entry name" value="2-Hacid_dh_C"/>
    <property type="match status" value="1"/>
</dbReference>
<dbReference type="CDD" id="cd05301">
    <property type="entry name" value="GDH"/>
    <property type="match status" value="1"/>
</dbReference>
<dbReference type="Gene3D" id="3.40.50.720">
    <property type="entry name" value="NAD(P)-binding Rossmann-like Domain"/>
    <property type="match status" value="2"/>
</dbReference>
<dbReference type="Pfam" id="PF00389">
    <property type="entry name" value="2-Hacid_dh"/>
    <property type="match status" value="1"/>
</dbReference>
<gene>
    <name evidence="7" type="ORF">GCM10007853_21740</name>
</gene>
<organism evidence="7 8">
    <name type="scientific">Algimonas ampicilliniresistens</name>
    <dbReference type="NCBI Taxonomy" id="1298735"/>
    <lineage>
        <taxon>Bacteria</taxon>
        <taxon>Pseudomonadati</taxon>
        <taxon>Pseudomonadota</taxon>
        <taxon>Alphaproteobacteria</taxon>
        <taxon>Maricaulales</taxon>
        <taxon>Robiginitomaculaceae</taxon>
        <taxon>Algimonas</taxon>
    </lineage>
</organism>
<dbReference type="PROSITE" id="PS00671">
    <property type="entry name" value="D_2_HYDROXYACID_DH_3"/>
    <property type="match status" value="1"/>
</dbReference>
<comment type="similarity">
    <text evidence="1 3">Belongs to the D-isomer specific 2-hydroxyacid dehydrogenase family.</text>
</comment>
<reference evidence="7" key="2">
    <citation type="submission" date="2023-01" db="EMBL/GenBank/DDBJ databases">
        <title>Draft genome sequence of Algimonas ampicilliniresistens strain NBRC 108219.</title>
        <authorList>
            <person name="Sun Q."/>
            <person name="Mori K."/>
        </authorList>
    </citation>
    <scope>NUCLEOTIDE SEQUENCE</scope>
    <source>
        <strain evidence="7">NBRC 108219</strain>
    </source>
</reference>
<evidence type="ECO:0000256" key="4">
    <source>
        <dbReference type="SAM" id="MobiDB-lite"/>
    </source>
</evidence>
<feature type="compositionally biased region" description="Polar residues" evidence="4">
    <location>
        <begin position="8"/>
        <end position="20"/>
    </location>
</feature>
<dbReference type="InterPro" id="IPR036291">
    <property type="entry name" value="NAD(P)-bd_dom_sf"/>
</dbReference>
<evidence type="ECO:0000256" key="1">
    <source>
        <dbReference type="ARBA" id="ARBA00005854"/>
    </source>
</evidence>